<dbReference type="InterPro" id="IPR000847">
    <property type="entry name" value="LysR_HTH_N"/>
</dbReference>
<evidence type="ECO:0000256" key="2">
    <source>
        <dbReference type="ARBA" id="ARBA00023015"/>
    </source>
</evidence>
<dbReference type="InterPro" id="IPR005119">
    <property type="entry name" value="LysR_subst-bd"/>
</dbReference>
<gene>
    <name evidence="7" type="ORF">HLB44_01815</name>
</gene>
<dbReference type="Proteomes" id="UP000737171">
    <property type="component" value="Unassembled WGS sequence"/>
</dbReference>
<dbReference type="Gene3D" id="3.40.190.290">
    <property type="match status" value="1"/>
</dbReference>
<proteinExistence type="inferred from homology"/>
<organism evidence="7 8">
    <name type="scientific">Pseudaquabacterium terrae</name>
    <dbReference type="NCBI Taxonomy" id="2732868"/>
    <lineage>
        <taxon>Bacteria</taxon>
        <taxon>Pseudomonadati</taxon>
        <taxon>Pseudomonadota</taxon>
        <taxon>Betaproteobacteria</taxon>
        <taxon>Burkholderiales</taxon>
        <taxon>Sphaerotilaceae</taxon>
        <taxon>Pseudaquabacterium</taxon>
    </lineage>
</organism>
<keyword evidence="2" id="KW-0805">Transcription regulation</keyword>
<evidence type="ECO:0000259" key="6">
    <source>
        <dbReference type="PROSITE" id="PS50931"/>
    </source>
</evidence>
<sequence length="321" mass="33938">MDQLRALRVFVQVAAEGSLAGAARVLDLAPAVVTRTLAELEAHLGTRLMHRTTRRLALTEAGENYLANARRILAELDEADAEAGAASAQAHGSLRVLAPPAFAVHQLAPLLPALRARHPQLVLDVATPGPVEAADANFDVSIVSLGQQPLQGDFIARRLAVSTFVLCAAPAYLDRHGRPDAPDALLPHAGLLPAVDAVRQGLRLYHDKSAASAKAMPPLVELPAPRAVLSTSQLELLLAAALAGLGIAGLPSFLAAAALRDGRLERVLPHWHGGALTIYAAMPTRRHLPARTRAFVDFLIEHFGGGEGDPWLAGLRARITL</sequence>
<keyword evidence="4" id="KW-0804">Transcription</keyword>
<dbReference type="SUPFAM" id="SSF46785">
    <property type="entry name" value="Winged helix' DNA-binding domain"/>
    <property type="match status" value="1"/>
</dbReference>
<dbReference type="PANTHER" id="PTHR30537:SF35">
    <property type="entry name" value="TRANSCRIPTIONAL REGULATORY PROTEIN"/>
    <property type="match status" value="1"/>
</dbReference>
<name>A0ABX2ECQ2_9BURK</name>
<evidence type="ECO:0000256" key="3">
    <source>
        <dbReference type="ARBA" id="ARBA00023125"/>
    </source>
</evidence>
<feature type="transmembrane region" description="Helical" evidence="5">
    <location>
        <begin position="236"/>
        <end position="259"/>
    </location>
</feature>
<dbReference type="Pfam" id="PF03466">
    <property type="entry name" value="LysR_substrate"/>
    <property type="match status" value="1"/>
</dbReference>
<comment type="similarity">
    <text evidence="1">Belongs to the LysR transcriptional regulatory family.</text>
</comment>
<dbReference type="InterPro" id="IPR036390">
    <property type="entry name" value="WH_DNA-bd_sf"/>
</dbReference>
<keyword evidence="5" id="KW-0812">Transmembrane</keyword>
<dbReference type="SUPFAM" id="SSF53850">
    <property type="entry name" value="Periplasmic binding protein-like II"/>
    <property type="match status" value="1"/>
</dbReference>
<protein>
    <submittedName>
        <fullName evidence="7">LysR family transcriptional regulator</fullName>
    </submittedName>
</protein>
<keyword evidence="5" id="KW-0472">Membrane</keyword>
<dbReference type="InterPro" id="IPR036388">
    <property type="entry name" value="WH-like_DNA-bd_sf"/>
</dbReference>
<dbReference type="RefSeq" id="WP_173119993.1">
    <property type="nucleotide sequence ID" value="NZ_JABRWJ010000001.1"/>
</dbReference>
<keyword evidence="5" id="KW-1133">Transmembrane helix</keyword>
<dbReference type="InterPro" id="IPR058163">
    <property type="entry name" value="LysR-type_TF_proteobact-type"/>
</dbReference>
<evidence type="ECO:0000313" key="7">
    <source>
        <dbReference type="EMBL" id="NRF65713.1"/>
    </source>
</evidence>
<dbReference type="Pfam" id="PF00126">
    <property type="entry name" value="HTH_1"/>
    <property type="match status" value="1"/>
</dbReference>
<feature type="domain" description="HTH lysR-type" evidence="6">
    <location>
        <begin position="1"/>
        <end position="59"/>
    </location>
</feature>
<dbReference type="PANTHER" id="PTHR30537">
    <property type="entry name" value="HTH-TYPE TRANSCRIPTIONAL REGULATOR"/>
    <property type="match status" value="1"/>
</dbReference>
<reference evidence="7 8" key="1">
    <citation type="submission" date="2020-05" db="EMBL/GenBank/DDBJ databases">
        <title>Aquincola sp. isolate from soil.</title>
        <authorList>
            <person name="Han J."/>
            <person name="Kim D.-U."/>
        </authorList>
    </citation>
    <scope>NUCLEOTIDE SEQUENCE [LARGE SCALE GENOMIC DNA]</scope>
    <source>
        <strain evidence="7 8">S2</strain>
    </source>
</reference>
<accession>A0ABX2ECQ2</accession>
<comment type="caution">
    <text evidence="7">The sequence shown here is derived from an EMBL/GenBank/DDBJ whole genome shotgun (WGS) entry which is preliminary data.</text>
</comment>
<evidence type="ECO:0000256" key="4">
    <source>
        <dbReference type="ARBA" id="ARBA00023163"/>
    </source>
</evidence>
<dbReference type="Gene3D" id="1.10.10.10">
    <property type="entry name" value="Winged helix-like DNA-binding domain superfamily/Winged helix DNA-binding domain"/>
    <property type="match status" value="1"/>
</dbReference>
<evidence type="ECO:0000313" key="8">
    <source>
        <dbReference type="Proteomes" id="UP000737171"/>
    </source>
</evidence>
<keyword evidence="8" id="KW-1185">Reference proteome</keyword>
<dbReference type="EMBL" id="JABRWJ010000001">
    <property type="protein sequence ID" value="NRF65713.1"/>
    <property type="molecule type" value="Genomic_DNA"/>
</dbReference>
<keyword evidence="3" id="KW-0238">DNA-binding</keyword>
<evidence type="ECO:0000256" key="1">
    <source>
        <dbReference type="ARBA" id="ARBA00009437"/>
    </source>
</evidence>
<evidence type="ECO:0000256" key="5">
    <source>
        <dbReference type="SAM" id="Phobius"/>
    </source>
</evidence>
<dbReference type="CDD" id="cd08422">
    <property type="entry name" value="PBP2_CrgA_like"/>
    <property type="match status" value="1"/>
</dbReference>
<dbReference type="PROSITE" id="PS50931">
    <property type="entry name" value="HTH_LYSR"/>
    <property type="match status" value="1"/>
</dbReference>